<protein>
    <recommendedName>
        <fullName evidence="6">C3H1-type domain-containing protein</fullName>
    </recommendedName>
</protein>
<dbReference type="EMBL" id="JANCYW010000013">
    <property type="protein sequence ID" value="KAK4537706.1"/>
    <property type="molecule type" value="Genomic_DNA"/>
</dbReference>
<dbReference type="GO" id="GO:0008270">
    <property type="term" value="F:zinc ion binding"/>
    <property type="evidence" value="ECO:0007669"/>
    <property type="project" value="UniProtKB-KW"/>
</dbReference>
<proteinExistence type="predicted"/>
<dbReference type="InterPro" id="IPR036855">
    <property type="entry name" value="Znf_CCCH_sf"/>
</dbReference>
<dbReference type="Gene3D" id="4.10.1000.10">
    <property type="entry name" value="Zinc finger, CCCH-type"/>
    <property type="match status" value="1"/>
</dbReference>
<feature type="zinc finger region" description="C3H1-type" evidence="4">
    <location>
        <begin position="100"/>
        <end position="127"/>
    </location>
</feature>
<organism evidence="7 8">
    <name type="scientific">Cyanidium caldarium</name>
    <name type="common">Red alga</name>
    <dbReference type="NCBI Taxonomy" id="2771"/>
    <lineage>
        <taxon>Eukaryota</taxon>
        <taxon>Rhodophyta</taxon>
        <taxon>Bangiophyceae</taxon>
        <taxon>Cyanidiales</taxon>
        <taxon>Cyanidiaceae</taxon>
        <taxon>Cyanidium</taxon>
    </lineage>
</organism>
<dbReference type="Pfam" id="PF00642">
    <property type="entry name" value="zf-CCCH"/>
    <property type="match status" value="1"/>
</dbReference>
<dbReference type="PROSITE" id="PS50103">
    <property type="entry name" value="ZF_C3H1"/>
    <property type="match status" value="1"/>
</dbReference>
<evidence type="ECO:0000259" key="6">
    <source>
        <dbReference type="PROSITE" id="PS50103"/>
    </source>
</evidence>
<feature type="compositionally biased region" description="Basic residues" evidence="5">
    <location>
        <begin position="16"/>
        <end position="28"/>
    </location>
</feature>
<evidence type="ECO:0000256" key="5">
    <source>
        <dbReference type="SAM" id="MobiDB-lite"/>
    </source>
</evidence>
<dbReference type="InterPro" id="IPR000571">
    <property type="entry name" value="Znf_CCCH"/>
</dbReference>
<keyword evidence="1 4" id="KW-0479">Metal-binding</keyword>
<comment type="caution">
    <text evidence="7">The sequence shown here is derived from an EMBL/GenBank/DDBJ whole genome shotgun (WGS) entry which is preliminary data.</text>
</comment>
<evidence type="ECO:0000256" key="3">
    <source>
        <dbReference type="ARBA" id="ARBA00022833"/>
    </source>
</evidence>
<dbReference type="SMART" id="SM00356">
    <property type="entry name" value="ZnF_C3H1"/>
    <property type="match status" value="1"/>
</dbReference>
<keyword evidence="2 4" id="KW-0863">Zinc-finger</keyword>
<dbReference type="SUPFAM" id="SSF90229">
    <property type="entry name" value="CCCH zinc finger"/>
    <property type="match status" value="1"/>
</dbReference>
<evidence type="ECO:0000313" key="7">
    <source>
        <dbReference type="EMBL" id="KAK4537706.1"/>
    </source>
</evidence>
<dbReference type="Proteomes" id="UP001301350">
    <property type="component" value="Unassembled WGS sequence"/>
</dbReference>
<evidence type="ECO:0000313" key="8">
    <source>
        <dbReference type="Proteomes" id="UP001301350"/>
    </source>
</evidence>
<keyword evidence="8" id="KW-1185">Reference proteome</keyword>
<sequence length="188" mass="21103">MTEERLETPTASRVPRAPRPRSRKRHSRAPAPSATTDDPVRGVPSAHDSPEALARYLEERRRRWPRLSNTPTAPADALSALAGYASGDDENHTRAVEVAAPSSLLCRYFARGHCRHGDRCRYAHVAPEPAPAAMHHPPRESAGRLPAETRPERRLWALLEPDARAEERQQLLLRCLEYIMQRRSSAGE</sequence>
<evidence type="ECO:0000256" key="4">
    <source>
        <dbReference type="PROSITE-ProRule" id="PRU00723"/>
    </source>
</evidence>
<dbReference type="AlphaFoldDB" id="A0AAV9IZZ1"/>
<evidence type="ECO:0000256" key="2">
    <source>
        <dbReference type="ARBA" id="ARBA00022771"/>
    </source>
</evidence>
<feature type="region of interest" description="Disordered" evidence="5">
    <location>
        <begin position="1"/>
        <end position="52"/>
    </location>
</feature>
<evidence type="ECO:0000256" key="1">
    <source>
        <dbReference type="ARBA" id="ARBA00022723"/>
    </source>
</evidence>
<keyword evidence="3 4" id="KW-0862">Zinc</keyword>
<feature type="domain" description="C3H1-type" evidence="6">
    <location>
        <begin position="100"/>
        <end position="127"/>
    </location>
</feature>
<name>A0AAV9IZZ1_CYACA</name>
<accession>A0AAV9IZZ1</accession>
<reference evidence="7 8" key="1">
    <citation type="submission" date="2022-07" db="EMBL/GenBank/DDBJ databases">
        <title>Genome-wide signatures of adaptation to extreme environments.</title>
        <authorList>
            <person name="Cho C.H."/>
            <person name="Yoon H.S."/>
        </authorList>
    </citation>
    <scope>NUCLEOTIDE SEQUENCE [LARGE SCALE GENOMIC DNA]</scope>
    <source>
        <strain evidence="7 8">DBV 063 E5</strain>
    </source>
</reference>
<gene>
    <name evidence="7" type="ORF">CDCA_CDCA13G3731</name>
</gene>